<dbReference type="GO" id="GO:0005198">
    <property type="term" value="F:structural molecule activity"/>
    <property type="evidence" value="ECO:0007669"/>
    <property type="project" value="UniProtKB-UniRule"/>
</dbReference>
<dbReference type="PANTHER" id="PTHR42792">
    <property type="entry name" value="FLAGELLIN"/>
    <property type="match status" value="1"/>
</dbReference>
<dbReference type="Gene3D" id="1.20.1330.10">
    <property type="entry name" value="f41 fragment of flagellin, N-terminal domain"/>
    <property type="match status" value="1"/>
</dbReference>
<comment type="caution">
    <text evidence="7">The sequence shown here is derived from an EMBL/GenBank/DDBJ whole genome shotgun (WGS) entry which is preliminary data.</text>
</comment>
<dbReference type="Pfam" id="PF00700">
    <property type="entry name" value="Flagellin_C"/>
    <property type="match status" value="1"/>
</dbReference>
<dbReference type="InterPro" id="IPR001492">
    <property type="entry name" value="Flagellin"/>
</dbReference>
<evidence type="ECO:0000256" key="4">
    <source>
        <dbReference type="RuleBase" id="RU362073"/>
    </source>
</evidence>
<keyword evidence="4" id="KW-0964">Secreted</keyword>
<dbReference type="PRINTS" id="PR00207">
    <property type="entry name" value="FLAGELLIN"/>
</dbReference>
<keyword evidence="3 4" id="KW-0975">Bacterial flagellum</keyword>
<reference evidence="7 8" key="1">
    <citation type="submission" date="2019-07" db="EMBL/GenBank/DDBJ databases">
        <title>Whole genome shotgun sequence of Clostridium butyricum NBRC 3858.</title>
        <authorList>
            <person name="Hosoyama A."/>
            <person name="Uohara A."/>
            <person name="Ohji S."/>
            <person name="Ichikawa N."/>
        </authorList>
    </citation>
    <scope>NUCLEOTIDE SEQUENCE [LARGE SCALE GENOMIC DNA]</scope>
    <source>
        <strain evidence="7 8">NBRC 3858</strain>
    </source>
</reference>
<dbReference type="InterPro" id="IPR001029">
    <property type="entry name" value="Flagellin_N"/>
</dbReference>
<comment type="similarity">
    <text evidence="1 4">Belongs to the bacterial flagellin family.</text>
</comment>
<keyword evidence="7" id="KW-0969">Cilium</keyword>
<feature type="domain" description="Flagellin C-terminal" evidence="6">
    <location>
        <begin position="189"/>
        <end position="274"/>
    </location>
</feature>
<comment type="subcellular location">
    <subcellularLocation>
        <location evidence="4">Secreted</location>
    </subcellularLocation>
    <subcellularLocation>
        <location evidence="4">Bacterial flagellum</location>
    </subcellularLocation>
</comment>
<evidence type="ECO:0000256" key="2">
    <source>
        <dbReference type="ARBA" id="ARBA00020110"/>
    </source>
</evidence>
<dbReference type="SUPFAM" id="SSF64518">
    <property type="entry name" value="Phase 1 flagellin"/>
    <property type="match status" value="1"/>
</dbReference>
<dbReference type="InterPro" id="IPR046358">
    <property type="entry name" value="Flagellin_C"/>
</dbReference>
<keyword evidence="7" id="KW-0966">Cell projection</keyword>
<proteinExistence type="inferred from homology"/>
<dbReference type="AlphaFoldDB" id="A0A512TJ49"/>
<dbReference type="Pfam" id="PF00669">
    <property type="entry name" value="Flagellin_N"/>
    <property type="match status" value="1"/>
</dbReference>
<protein>
    <recommendedName>
        <fullName evidence="2 4">Flagellin</fullName>
    </recommendedName>
</protein>
<gene>
    <name evidence="7" type="ORF">CBU02nite_06270</name>
</gene>
<comment type="function">
    <text evidence="4">Flagellin is the subunit protein which polymerizes to form the filaments of bacterial flagella.</text>
</comment>
<evidence type="ECO:0000256" key="1">
    <source>
        <dbReference type="ARBA" id="ARBA00005709"/>
    </source>
</evidence>
<dbReference type="GO" id="GO:0009288">
    <property type="term" value="C:bacterial-type flagellum"/>
    <property type="evidence" value="ECO:0007669"/>
    <property type="project" value="UniProtKB-SubCell"/>
</dbReference>
<dbReference type="InterPro" id="IPR042187">
    <property type="entry name" value="Flagellin_C_sub2"/>
</dbReference>
<dbReference type="RefSeq" id="WP_024040232.1">
    <property type="nucleotide sequence ID" value="NZ_BKBC01000005.1"/>
</dbReference>
<evidence type="ECO:0000313" key="7">
    <source>
        <dbReference type="EMBL" id="GEQ20121.1"/>
    </source>
</evidence>
<feature type="domain" description="Flagellin N-terminal" evidence="5">
    <location>
        <begin position="4"/>
        <end position="135"/>
    </location>
</feature>
<sequence length="278" mass="30421">MRLSHNMFSLSIYRTYKGRITDESKALNNISTGSKLSSAKDNPAKIGKNETLKIQVLTNDAASKNIQDTNSMLQTFDASLQEINNSLNRMRQLTVSAGSGALTDDDKKIIQNEIDSIKKDITDLSNNTEFNGIKLSNVGSSSLNLEPTKTIKSAIGNMDDESIDIPIFDISTSNLGIEDLDINNLDESIGAVDKATQMVSKIRSKYGSIQNRLEGTADYLSNKDINIQTAQSRIGDADIAEEMMNYSKNQLLVNSSIGLLAQSNNFPKDCLNILANVK</sequence>
<dbReference type="Gene3D" id="6.10.10.10">
    <property type="entry name" value="Flagellar export chaperone, C-terminal domain"/>
    <property type="match status" value="1"/>
</dbReference>
<dbReference type="EMBL" id="BKBC01000005">
    <property type="protein sequence ID" value="GEQ20121.1"/>
    <property type="molecule type" value="Genomic_DNA"/>
</dbReference>
<dbReference type="PANTHER" id="PTHR42792:SF2">
    <property type="entry name" value="FLAGELLIN"/>
    <property type="match status" value="1"/>
</dbReference>
<keyword evidence="7" id="KW-0282">Flagellum</keyword>
<evidence type="ECO:0000259" key="5">
    <source>
        <dbReference type="Pfam" id="PF00669"/>
    </source>
</evidence>
<evidence type="ECO:0000313" key="8">
    <source>
        <dbReference type="Proteomes" id="UP000321089"/>
    </source>
</evidence>
<accession>A0A512TJ49</accession>
<evidence type="ECO:0000256" key="3">
    <source>
        <dbReference type="ARBA" id="ARBA00023143"/>
    </source>
</evidence>
<organism evidence="7 8">
    <name type="scientific">Clostridium butyricum</name>
    <dbReference type="NCBI Taxonomy" id="1492"/>
    <lineage>
        <taxon>Bacteria</taxon>
        <taxon>Bacillati</taxon>
        <taxon>Bacillota</taxon>
        <taxon>Clostridia</taxon>
        <taxon>Eubacteriales</taxon>
        <taxon>Clostridiaceae</taxon>
        <taxon>Clostridium</taxon>
    </lineage>
</organism>
<dbReference type="Proteomes" id="UP000321089">
    <property type="component" value="Unassembled WGS sequence"/>
</dbReference>
<evidence type="ECO:0000259" key="6">
    <source>
        <dbReference type="Pfam" id="PF00700"/>
    </source>
</evidence>
<dbReference type="GO" id="GO:0005576">
    <property type="term" value="C:extracellular region"/>
    <property type="evidence" value="ECO:0007669"/>
    <property type="project" value="UniProtKB-SubCell"/>
</dbReference>
<name>A0A512TJ49_CLOBU</name>